<gene>
    <name evidence="3" type="primary">LOC121140734</name>
</gene>
<proteinExistence type="predicted"/>
<feature type="region of interest" description="Disordered" evidence="1">
    <location>
        <begin position="1"/>
        <end position="21"/>
    </location>
</feature>
<accession>A0ABM2XIG4</accession>
<name>A0ABM2XIG4_MESAU</name>
<dbReference type="GeneID" id="121140734"/>
<protein>
    <submittedName>
        <fullName evidence="3">Uncharacterized protein LOC121140734</fullName>
    </submittedName>
</protein>
<feature type="region of interest" description="Disordered" evidence="1">
    <location>
        <begin position="40"/>
        <end position="71"/>
    </location>
</feature>
<evidence type="ECO:0000313" key="3">
    <source>
        <dbReference type="RefSeq" id="XP_040602562.1"/>
    </source>
</evidence>
<dbReference type="Proteomes" id="UP000886700">
    <property type="component" value="Unplaced"/>
</dbReference>
<keyword evidence="2" id="KW-1185">Reference proteome</keyword>
<reference evidence="3" key="1">
    <citation type="submission" date="2025-08" db="UniProtKB">
        <authorList>
            <consortium name="RefSeq"/>
        </authorList>
    </citation>
    <scope>IDENTIFICATION</scope>
    <source>
        <tissue evidence="3">Liver</tissue>
    </source>
</reference>
<organism evidence="2 3">
    <name type="scientific">Mesocricetus auratus</name>
    <name type="common">Golden hamster</name>
    <dbReference type="NCBI Taxonomy" id="10036"/>
    <lineage>
        <taxon>Eukaryota</taxon>
        <taxon>Metazoa</taxon>
        <taxon>Chordata</taxon>
        <taxon>Craniata</taxon>
        <taxon>Vertebrata</taxon>
        <taxon>Euteleostomi</taxon>
        <taxon>Mammalia</taxon>
        <taxon>Eutheria</taxon>
        <taxon>Euarchontoglires</taxon>
        <taxon>Glires</taxon>
        <taxon>Rodentia</taxon>
        <taxon>Myomorpha</taxon>
        <taxon>Muroidea</taxon>
        <taxon>Cricetidae</taxon>
        <taxon>Cricetinae</taxon>
        <taxon>Mesocricetus</taxon>
    </lineage>
</organism>
<sequence length="257" mass="27823">MAPDGRRACGSAEGSGVERAGRGCGMWPGRAGQYIEAGVAEDTPRNGAGGGGVGRRRLGCPAPPREAGPRTGARCARLHRAPAPCAHALYAGHPFVPGNRGLSRPPCCLLSPCHFSTLDYPRWNDGQPTWRSGPCSPSPLDAGLGGPPELIYGWEAGAGPFNSCVLCKVSAIECLLESLLHFPPTRGSYLNLHRWLLEPPESRSEQSNVTVFVDERWERVRSTWKDAFLDALEMSVYNGGWRGSRRGDLRSFRQETN</sequence>
<dbReference type="RefSeq" id="XP_040602562.1">
    <property type="nucleotide sequence ID" value="XM_040746628.1"/>
</dbReference>
<evidence type="ECO:0000256" key="1">
    <source>
        <dbReference type="SAM" id="MobiDB-lite"/>
    </source>
</evidence>
<evidence type="ECO:0000313" key="2">
    <source>
        <dbReference type="Proteomes" id="UP000886700"/>
    </source>
</evidence>